<protein>
    <submittedName>
        <fullName evidence="1">Uncharacterized protein</fullName>
    </submittedName>
</protein>
<dbReference type="KEGG" id="dmm:dnm_041370"/>
<gene>
    <name evidence="1" type="ORF">dnm_041370</name>
</gene>
<accession>A0A975BM81</accession>
<keyword evidence="2" id="KW-1185">Reference proteome</keyword>
<evidence type="ECO:0000313" key="1">
    <source>
        <dbReference type="EMBL" id="QTA88096.1"/>
    </source>
</evidence>
<dbReference type="EMBL" id="CP061800">
    <property type="protein sequence ID" value="QTA88096.1"/>
    <property type="molecule type" value="Genomic_DNA"/>
</dbReference>
<dbReference type="Proteomes" id="UP000663722">
    <property type="component" value="Chromosome"/>
</dbReference>
<organism evidence="1 2">
    <name type="scientific">Desulfonema magnum</name>
    <dbReference type="NCBI Taxonomy" id="45655"/>
    <lineage>
        <taxon>Bacteria</taxon>
        <taxon>Pseudomonadati</taxon>
        <taxon>Thermodesulfobacteriota</taxon>
        <taxon>Desulfobacteria</taxon>
        <taxon>Desulfobacterales</taxon>
        <taxon>Desulfococcaceae</taxon>
        <taxon>Desulfonema</taxon>
    </lineage>
</organism>
<dbReference type="AlphaFoldDB" id="A0A975BM81"/>
<evidence type="ECO:0000313" key="2">
    <source>
        <dbReference type="Proteomes" id="UP000663722"/>
    </source>
</evidence>
<name>A0A975BM81_9BACT</name>
<reference evidence="1" key="1">
    <citation type="journal article" date="2021" name="Microb. Physiol.">
        <title>Proteogenomic Insights into the Physiology of Marine, Sulfate-Reducing, Filamentous Desulfonema limicola and Desulfonema magnum.</title>
        <authorList>
            <person name="Schnaars V."/>
            <person name="Wohlbrand L."/>
            <person name="Scheve S."/>
            <person name="Hinrichs C."/>
            <person name="Reinhardt R."/>
            <person name="Rabus R."/>
        </authorList>
    </citation>
    <scope>NUCLEOTIDE SEQUENCE</scope>
    <source>
        <strain evidence="1">4be13</strain>
    </source>
</reference>
<sequence>MSSSANISKKRLTFQKDQAFFSQLEVCPLTVISGKALSLYHAGRSPLLRCQGERPAFLFFSPLPDSALLGASFRTGLQTPSGRISIC</sequence>
<proteinExistence type="predicted"/>